<evidence type="ECO:0000313" key="4">
    <source>
        <dbReference type="Proteomes" id="UP000823399"/>
    </source>
</evidence>
<comment type="caution">
    <text evidence="3">The sequence shown here is derived from an EMBL/GenBank/DDBJ whole genome shotgun (WGS) entry which is preliminary data.</text>
</comment>
<dbReference type="Gene3D" id="3.40.525.10">
    <property type="entry name" value="CRAL-TRIO lipid binding domain"/>
    <property type="match status" value="1"/>
</dbReference>
<dbReference type="Pfam" id="PF03765">
    <property type="entry name" value="CRAL_TRIO_N"/>
    <property type="match status" value="1"/>
</dbReference>
<dbReference type="Pfam" id="PF00650">
    <property type="entry name" value="CRAL_TRIO"/>
    <property type="match status" value="1"/>
</dbReference>
<dbReference type="PROSITE" id="PS50191">
    <property type="entry name" value="CRAL_TRIO"/>
    <property type="match status" value="1"/>
</dbReference>
<dbReference type="PANTHER" id="PTHR45824:SF29">
    <property type="entry name" value="GH16843P"/>
    <property type="match status" value="1"/>
</dbReference>
<dbReference type="PANTHER" id="PTHR45824">
    <property type="entry name" value="GH16843P"/>
    <property type="match status" value="1"/>
</dbReference>
<proteinExistence type="predicted"/>
<dbReference type="InterPro" id="IPR011074">
    <property type="entry name" value="CRAL/TRIO_N_dom"/>
</dbReference>
<dbReference type="InterPro" id="IPR052578">
    <property type="entry name" value="PI_Transfer_CRAL-TRIO"/>
</dbReference>
<evidence type="ECO:0000256" key="1">
    <source>
        <dbReference type="SAM" id="MobiDB-lite"/>
    </source>
</evidence>
<dbReference type="AlphaFoldDB" id="A0A9P7JP77"/>
<dbReference type="SMART" id="SM00516">
    <property type="entry name" value="SEC14"/>
    <property type="match status" value="1"/>
</dbReference>
<organism evidence="3 4">
    <name type="scientific">Suillus discolor</name>
    <dbReference type="NCBI Taxonomy" id="1912936"/>
    <lineage>
        <taxon>Eukaryota</taxon>
        <taxon>Fungi</taxon>
        <taxon>Dikarya</taxon>
        <taxon>Basidiomycota</taxon>
        <taxon>Agaricomycotina</taxon>
        <taxon>Agaricomycetes</taxon>
        <taxon>Agaricomycetidae</taxon>
        <taxon>Boletales</taxon>
        <taxon>Suillineae</taxon>
        <taxon>Suillaceae</taxon>
        <taxon>Suillus</taxon>
    </lineage>
</organism>
<feature type="region of interest" description="Disordered" evidence="1">
    <location>
        <begin position="1"/>
        <end position="21"/>
    </location>
</feature>
<dbReference type="GO" id="GO:0008526">
    <property type="term" value="F:phosphatidylinositol transfer activity"/>
    <property type="evidence" value="ECO:0007669"/>
    <property type="project" value="TreeGrafter"/>
</dbReference>
<dbReference type="GeneID" id="64696408"/>
<dbReference type="InterPro" id="IPR036273">
    <property type="entry name" value="CRAL/TRIO_N_dom_sf"/>
</dbReference>
<dbReference type="CDD" id="cd00170">
    <property type="entry name" value="SEC14"/>
    <property type="match status" value="1"/>
</dbReference>
<dbReference type="InterPro" id="IPR001251">
    <property type="entry name" value="CRAL-TRIO_dom"/>
</dbReference>
<accession>A0A9P7JP77</accession>
<dbReference type="InterPro" id="IPR036865">
    <property type="entry name" value="CRAL-TRIO_dom_sf"/>
</dbReference>
<evidence type="ECO:0000313" key="3">
    <source>
        <dbReference type="EMBL" id="KAG2096061.1"/>
    </source>
</evidence>
<feature type="domain" description="CRAL-TRIO" evidence="2">
    <location>
        <begin position="117"/>
        <end position="279"/>
    </location>
</feature>
<reference evidence="3" key="1">
    <citation type="journal article" date="2020" name="New Phytol.">
        <title>Comparative genomics reveals dynamic genome evolution in host specialist ectomycorrhizal fungi.</title>
        <authorList>
            <person name="Lofgren L.A."/>
            <person name="Nguyen N.H."/>
            <person name="Vilgalys R."/>
            <person name="Ruytinx J."/>
            <person name="Liao H.L."/>
            <person name="Branco S."/>
            <person name="Kuo A."/>
            <person name="LaButti K."/>
            <person name="Lipzen A."/>
            <person name="Andreopoulos W."/>
            <person name="Pangilinan J."/>
            <person name="Riley R."/>
            <person name="Hundley H."/>
            <person name="Na H."/>
            <person name="Barry K."/>
            <person name="Grigoriev I.V."/>
            <person name="Stajich J.E."/>
            <person name="Kennedy P.G."/>
        </authorList>
    </citation>
    <scope>NUCLEOTIDE SEQUENCE</scope>
    <source>
        <strain evidence="3">FC423</strain>
    </source>
</reference>
<protein>
    <submittedName>
        <fullName evidence="3">CRAL TRIO domain-containing protein</fullName>
    </submittedName>
</protein>
<sequence length="332" mass="37748">MSISVPLPIPTNSHDAVPPSTLPEKEQTLYDCVLEHFSAADYTLPNINQEGAALTVDEKFWLSYECLLRYLRATSWNADAAIKRLEDTLKWRREFGIYDKITPEYVEPEARNGKAFIFGCDTHGRPAIYMSPSKLSAEESFRTIQFIIWMIERAVDLMGPGVETLAVLADYAGNTRNPSFGMVRTIVDIVQTHYPERLGLVLIAHLPWLLNTFFKLLMAFMDPYTRQKLVFNPVINENGVFRTTADAEVWEAQADSTLRVFEPDQLIQEGWNGTQPFVYSHAAYWEALVTLCEERRSRMVAAWHCMGGKVGIKEWDVKAAVKDETIKGIDGE</sequence>
<dbReference type="SUPFAM" id="SSF52087">
    <property type="entry name" value="CRAL/TRIO domain"/>
    <property type="match status" value="1"/>
</dbReference>
<dbReference type="RefSeq" id="XP_041288068.1">
    <property type="nucleotide sequence ID" value="XM_041434149.1"/>
</dbReference>
<gene>
    <name evidence="3" type="ORF">F5147DRAFT_656675</name>
</gene>
<evidence type="ECO:0000259" key="2">
    <source>
        <dbReference type="PROSITE" id="PS50191"/>
    </source>
</evidence>
<dbReference type="EMBL" id="JABBWM010000071">
    <property type="protein sequence ID" value="KAG2096061.1"/>
    <property type="molecule type" value="Genomic_DNA"/>
</dbReference>
<dbReference type="Proteomes" id="UP000823399">
    <property type="component" value="Unassembled WGS sequence"/>
</dbReference>
<keyword evidence="4" id="KW-1185">Reference proteome</keyword>
<name>A0A9P7JP77_9AGAM</name>
<dbReference type="OrthoDB" id="75724at2759"/>
<dbReference type="SMART" id="SM01100">
    <property type="entry name" value="CRAL_TRIO_N"/>
    <property type="match status" value="1"/>
</dbReference>
<dbReference type="SUPFAM" id="SSF46938">
    <property type="entry name" value="CRAL/TRIO N-terminal domain"/>
    <property type="match status" value="1"/>
</dbReference>